<evidence type="ECO:0000313" key="3">
    <source>
        <dbReference type="Proteomes" id="UP000032749"/>
    </source>
</evidence>
<sequence>MLQGSIVFILVVTGLICVVGAGYLLFRRGWFWTWLKASFAMSLVVCTIIALFSLLDVLSYKQLLSEVPIASISMYEKQPQHFDVSLIATGGEEQRFEIYGDQWQLDARLLTWVGPIAAMGKKPLYRLDRISGRYISLEQARNAEQSIYGLEQSSVIDIWKILQTMPSWIDANYGSAVYMPMEHGAVYSVHLTAKGMNVRPVNHIAKRLMGENW</sequence>
<dbReference type="Proteomes" id="UP000032749">
    <property type="component" value="Chromosome"/>
</dbReference>
<dbReference type="KEGG" id="oai:OLEAN_C20410"/>
<accession>R4YMU3</accession>
<keyword evidence="1" id="KW-0472">Membrane</keyword>
<keyword evidence="1" id="KW-0812">Transmembrane</keyword>
<dbReference type="PATRIC" id="fig|698738.3.peg.2111"/>
<keyword evidence="3" id="KW-1185">Reference proteome</keyword>
<dbReference type="STRING" id="698738.OLEAN_C20410"/>
<keyword evidence="1" id="KW-1133">Transmembrane helix</keyword>
<dbReference type="HOGENOM" id="CLU_105808_0_0_6"/>
<evidence type="ECO:0000313" key="2">
    <source>
        <dbReference type="EMBL" id="CCK76217.1"/>
    </source>
</evidence>
<evidence type="ECO:0000256" key="1">
    <source>
        <dbReference type="SAM" id="Phobius"/>
    </source>
</evidence>
<dbReference type="AlphaFoldDB" id="R4YMU3"/>
<feature type="transmembrane region" description="Helical" evidence="1">
    <location>
        <begin position="38"/>
        <end position="60"/>
    </location>
</feature>
<dbReference type="OrthoDB" id="9156649at2"/>
<proteinExistence type="predicted"/>
<feature type="transmembrane region" description="Helical" evidence="1">
    <location>
        <begin position="6"/>
        <end position="26"/>
    </location>
</feature>
<protein>
    <recommendedName>
        <fullName evidence="4">Cation/multidrug efflux pump</fullName>
    </recommendedName>
</protein>
<gene>
    <name evidence="2" type="ORF">OLEAN_C20410</name>
</gene>
<organism evidence="2 3">
    <name type="scientific">Oleispira antarctica RB-8</name>
    <dbReference type="NCBI Taxonomy" id="698738"/>
    <lineage>
        <taxon>Bacteria</taxon>
        <taxon>Pseudomonadati</taxon>
        <taxon>Pseudomonadota</taxon>
        <taxon>Gammaproteobacteria</taxon>
        <taxon>Oceanospirillales</taxon>
        <taxon>Oceanospirillaceae</taxon>
        <taxon>Oleispira</taxon>
    </lineage>
</organism>
<dbReference type="EMBL" id="FO203512">
    <property type="protein sequence ID" value="CCK76217.1"/>
    <property type="molecule type" value="Genomic_DNA"/>
</dbReference>
<evidence type="ECO:0008006" key="4">
    <source>
        <dbReference type="Google" id="ProtNLM"/>
    </source>
</evidence>
<name>R4YMU3_OLEAN</name>
<reference evidence="2 3" key="1">
    <citation type="journal article" date="2013" name="Nat. Commun.">
        <title>Genome sequence and functional genomic analysis of the oil-degrading bacterium Oleispira antarctica.</title>
        <authorList>
            <person name="Kube M."/>
            <person name="Chernikova T.N."/>
            <person name="Al-Ramahi Y."/>
            <person name="Beloqui A."/>
            <person name="Lopez-Cortez N."/>
            <person name="Guazzaroni M.E."/>
            <person name="Heipieper H.J."/>
            <person name="Klages S."/>
            <person name="Kotsyurbenko O.R."/>
            <person name="Langer I."/>
            <person name="Nechitaylo T.Y."/>
            <person name="Lunsdorf H."/>
            <person name="Fernandez M."/>
            <person name="Juarez S."/>
            <person name="Ciordia S."/>
            <person name="Singer A."/>
            <person name="Kagan O."/>
            <person name="Egorova O."/>
            <person name="Petit P.A."/>
            <person name="Stogios P."/>
            <person name="Kim Y."/>
            <person name="Tchigvintsev A."/>
            <person name="Flick R."/>
            <person name="Denaro R."/>
            <person name="Genovese M."/>
            <person name="Albar J.P."/>
            <person name="Reva O.N."/>
            <person name="Martinez-Gomariz M."/>
            <person name="Tran H."/>
            <person name="Ferrer M."/>
            <person name="Savchenko A."/>
            <person name="Yakunin A.F."/>
            <person name="Yakimov M.M."/>
            <person name="Golyshina O.V."/>
            <person name="Reinhardt R."/>
            <person name="Golyshin P.N."/>
        </authorList>
    </citation>
    <scope>NUCLEOTIDE SEQUENCE [LARGE SCALE GENOMIC DNA]</scope>
</reference>